<dbReference type="AlphaFoldDB" id="A0A544SS99"/>
<comment type="caution">
    <text evidence="2">The sequence shown here is derived from an EMBL/GenBank/DDBJ whole genome shotgun (WGS) entry which is preliminary data.</text>
</comment>
<dbReference type="OrthoDB" id="470139at2"/>
<evidence type="ECO:0000313" key="3">
    <source>
        <dbReference type="Proteomes" id="UP000317316"/>
    </source>
</evidence>
<gene>
    <name evidence="2" type="ORF">FG382_22025</name>
</gene>
<dbReference type="InterPro" id="IPR009492">
    <property type="entry name" value="TniQ"/>
</dbReference>
<keyword evidence="3" id="KW-1185">Reference proteome</keyword>
<feature type="domain" description="TniQ" evidence="1">
    <location>
        <begin position="4"/>
        <end position="139"/>
    </location>
</feature>
<organism evidence="2 3">
    <name type="scientific">Psychrobacillus lasiicapitis</name>
    <dbReference type="NCBI Taxonomy" id="1636719"/>
    <lineage>
        <taxon>Bacteria</taxon>
        <taxon>Bacillati</taxon>
        <taxon>Bacillota</taxon>
        <taxon>Bacilli</taxon>
        <taxon>Bacillales</taxon>
        <taxon>Bacillaceae</taxon>
        <taxon>Psychrobacillus</taxon>
    </lineage>
</organism>
<proteinExistence type="predicted"/>
<protein>
    <recommendedName>
        <fullName evidence="1">TniQ domain-containing protein</fullName>
    </recommendedName>
</protein>
<dbReference type="Proteomes" id="UP000317316">
    <property type="component" value="Unassembled WGS sequence"/>
</dbReference>
<evidence type="ECO:0000259" key="1">
    <source>
        <dbReference type="Pfam" id="PF06527"/>
    </source>
</evidence>
<sequence>MLGFFPHLYKDELLYSALARFHQRSGNNSHKDTIMNLYENNTTSAITDFPSNLNLLGQKINQKPSILIYKHTLFPYYEPYIPQNLSVKMVEQMNFGNSNSISLSLGLRASKVRGPDYFRYCIHCYFEEVELYSEAYWHRTTGSLCVSNT</sequence>
<evidence type="ECO:0000313" key="2">
    <source>
        <dbReference type="EMBL" id="TQR08008.1"/>
    </source>
</evidence>
<accession>A0A544SS99</accession>
<dbReference type="RefSeq" id="WP_142540996.1">
    <property type="nucleotide sequence ID" value="NZ_BMIE01000016.1"/>
</dbReference>
<name>A0A544SS99_9BACI</name>
<dbReference type="EMBL" id="VDGH01000019">
    <property type="protein sequence ID" value="TQR08008.1"/>
    <property type="molecule type" value="Genomic_DNA"/>
</dbReference>
<reference evidence="2 3" key="1">
    <citation type="submission" date="2019-05" db="EMBL/GenBank/DDBJ databases">
        <title>Psychrobacillus vulpis sp. nov., a new species isolated from feces of a red fox that inhabits in The Tablas de Daimiel Natural Park, Albacete, Spain.</title>
        <authorList>
            <person name="Rodriguez M."/>
            <person name="Reina J.C."/>
            <person name="Bejar V."/>
            <person name="Llamas I."/>
        </authorList>
    </citation>
    <scope>NUCLEOTIDE SEQUENCE [LARGE SCALE GENOMIC DNA]</scope>
    <source>
        <strain evidence="2 3">NEAU-3TGS17</strain>
    </source>
</reference>
<dbReference type="Pfam" id="PF06527">
    <property type="entry name" value="TniQ"/>
    <property type="match status" value="1"/>
</dbReference>